<evidence type="ECO:0000256" key="2">
    <source>
        <dbReference type="ARBA" id="ARBA00007379"/>
    </source>
</evidence>
<keyword evidence="5 13" id="KW-0132">Cell division</keyword>
<dbReference type="GO" id="GO:0051301">
    <property type="term" value="P:cell division"/>
    <property type="evidence" value="ECO:0007669"/>
    <property type="project" value="UniProtKB-KW"/>
</dbReference>
<keyword evidence="6 10" id="KW-0812">Transmembrane</keyword>
<sequence>MIRRILTNTRKHIARIGWVGWASVFVMTLEFLVASIFGGMALVANLYIGYIESKSNMLVFFNVGTDQEIINRLKSEWETDPKISEIVYMSEEQAFEFYSAYTSRVVPEQYQVLTRFDEKKLPSSLEIKIDSLNDISEVQAKLQKDINNELAKLIIVDIEGDEDNVDQVENLEENTTSDAETLDNAAEIPDNSDSNTTSLGNVTGEEEIRYKYSDEPGDEPIKLLVDNENLETLKDVFFKVRILGIATLSLLFVFVSIFIFMTVEFRLYNQKDEIGVMQLVGGSLTFIRAPYILEGGFYGTLGALLSTGVIGGLYFLIFEVNKDSTLAKYLYDMFDQLSWPVLTNPEKVLFILALAGVGFFLGSISSYFSIRRYIR</sequence>
<dbReference type="InterPro" id="IPR040690">
    <property type="entry name" value="FtsX_ECD"/>
</dbReference>
<keyword evidence="4" id="KW-1003">Cell membrane</keyword>
<evidence type="ECO:0000256" key="5">
    <source>
        <dbReference type="ARBA" id="ARBA00022618"/>
    </source>
</evidence>
<feature type="transmembrane region" description="Helical" evidence="10">
    <location>
        <begin position="20"/>
        <end position="48"/>
    </location>
</feature>
<comment type="caution">
    <text evidence="13">The sequence shown here is derived from an EMBL/GenBank/DDBJ whole genome shotgun (WGS) entry which is preliminary data.</text>
</comment>
<evidence type="ECO:0000256" key="1">
    <source>
        <dbReference type="ARBA" id="ARBA00004651"/>
    </source>
</evidence>
<evidence type="ECO:0000256" key="7">
    <source>
        <dbReference type="ARBA" id="ARBA00022989"/>
    </source>
</evidence>
<dbReference type="InterPro" id="IPR004513">
    <property type="entry name" value="FtsX"/>
</dbReference>
<feature type="domain" description="FtsX extracellular" evidence="12">
    <location>
        <begin position="57"/>
        <end position="144"/>
    </location>
</feature>
<proteinExistence type="inferred from homology"/>
<evidence type="ECO:0000256" key="3">
    <source>
        <dbReference type="ARBA" id="ARBA00021907"/>
    </source>
</evidence>
<evidence type="ECO:0000256" key="8">
    <source>
        <dbReference type="ARBA" id="ARBA00023136"/>
    </source>
</evidence>
<feature type="transmembrane region" description="Helical" evidence="10">
    <location>
        <begin position="242"/>
        <end position="262"/>
    </location>
</feature>
<feature type="domain" description="ABC3 transporter permease C-terminal" evidence="11">
    <location>
        <begin position="249"/>
        <end position="372"/>
    </location>
</feature>
<dbReference type="PANTHER" id="PTHR47755:SF1">
    <property type="entry name" value="CELL DIVISION PROTEIN FTSX"/>
    <property type="match status" value="1"/>
</dbReference>
<reference evidence="13" key="1">
    <citation type="submission" date="2020-04" db="EMBL/GenBank/DDBJ databases">
        <authorList>
            <person name="Zhang T."/>
        </authorList>
    </citation>
    <scope>NUCLEOTIDE SEQUENCE</scope>
    <source>
        <strain evidence="13">HKST-UBA09</strain>
    </source>
</reference>
<comment type="subcellular location">
    <subcellularLocation>
        <location evidence="1">Cell membrane</location>
        <topology evidence="1">Multi-pass membrane protein</topology>
    </subcellularLocation>
</comment>
<name>A0A955RMB9_9BACT</name>
<dbReference type="Pfam" id="PF02687">
    <property type="entry name" value="FtsX"/>
    <property type="match status" value="1"/>
</dbReference>
<organism evidence="13 14">
    <name type="scientific">Candidatus Dojkabacteria bacterium</name>
    <dbReference type="NCBI Taxonomy" id="2099670"/>
    <lineage>
        <taxon>Bacteria</taxon>
        <taxon>Candidatus Dojkabacteria</taxon>
    </lineage>
</organism>
<evidence type="ECO:0000313" key="13">
    <source>
        <dbReference type="EMBL" id="MCA9387207.1"/>
    </source>
</evidence>
<dbReference type="GO" id="GO:0005886">
    <property type="term" value="C:plasma membrane"/>
    <property type="evidence" value="ECO:0007669"/>
    <property type="project" value="UniProtKB-SubCell"/>
</dbReference>
<evidence type="ECO:0000259" key="12">
    <source>
        <dbReference type="Pfam" id="PF18075"/>
    </source>
</evidence>
<feature type="transmembrane region" description="Helical" evidence="10">
    <location>
        <begin position="298"/>
        <end position="317"/>
    </location>
</feature>
<reference evidence="13" key="2">
    <citation type="journal article" date="2021" name="Microbiome">
        <title>Successional dynamics and alternative stable states in a saline activated sludge microbial community over 9 years.</title>
        <authorList>
            <person name="Wang Y."/>
            <person name="Ye J."/>
            <person name="Ju F."/>
            <person name="Liu L."/>
            <person name="Boyd J.A."/>
            <person name="Deng Y."/>
            <person name="Parks D.H."/>
            <person name="Jiang X."/>
            <person name="Yin X."/>
            <person name="Woodcroft B.J."/>
            <person name="Tyson G.W."/>
            <person name="Hugenholtz P."/>
            <person name="Polz M.F."/>
            <person name="Zhang T."/>
        </authorList>
    </citation>
    <scope>NUCLEOTIDE SEQUENCE</scope>
    <source>
        <strain evidence="13">HKST-UBA09</strain>
    </source>
</reference>
<keyword evidence="7 10" id="KW-1133">Transmembrane helix</keyword>
<evidence type="ECO:0000313" key="14">
    <source>
        <dbReference type="Proteomes" id="UP000714915"/>
    </source>
</evidence>
<dbReference type="AlphaFoldDB" id="A0A955RMB9"/>
<protein>
    <recommendedName>
        <fullName evidence="3">Cell division protein FtsX</fullName>
    </recommendedName>
</protein>
<dbReference type="Pfam" id="PF18075">
    <property type="entry name" value="FtsX_ECD"/>
    <property type="match status" value="1"/>
</dbReference>
<evidence type="ECO:0000259" key="11">
    <source>
        <dbReference type="Pfam" id="PF02687"/>
    </source>
</evidence>
<keyword evidence="9" id="KW-0131">Cell cycle</keyword>
<feature type="transmembrane region" description="Helical" evidence="10">
    <location>
        <begin position="348"/>
        <end position="370"/>
    </location>
</feature>
<gene>
    <name evidence="13" type="ORF">KC669_04200</name>
</gene>
<evidence type="ECO:0000256" key="9">
    <source>
        <dbReference type="ARBA" id="ARBA00023306"/>
    </source>
</evidence>
<dbReference type="EMBL" id="JAGQLF010000065">
    <property type="protein sequence ID" value="MCA9387207.1"/>
    <property type="molecule type" value="Genomic_DNA"/>
</dbReference>
<dbReference type="Gene3D" id="3.30.70.3040">
    <property type="match status" value="1"/>
</dbReference>
<evidence type="ECO:0000256" key="10">
    <source>
        <dbReference type="SAM" id="Phobius"/>
    </source>
</evidence>
<dbReference type="InterPro" id="IPR003838">
    <property type="entry name" value="ABC3_permease_C"/>
</dbReference>
<dbReference type="Proteomes" id="UP000714915">
    <property type="component" value="Unassembled WGS sequence"/>
</dbReference>
<comment type="similarity">
    <text evidence="2">Belongs to the ABC-4 integral membrane protein family. FtsX subfamily.</text>
</comment>
<keyword evidence="8 10" id="KW-0472">Membrane</keyword>
<accession>A0A955RMB9</accession>
<evidence type="ECO:0000256" key="6">
    <source>
        <dbReference type="ARBA" id="ARBA00022692"/>
    </source>
</evidence>
<dbReference type="PANTHER" id="PTHR47755">
    <property type="entry name" value="CELL DIVISION PROTEIN FTSX"/>
    <property type="match status" value="1"/>
</dbReference>
<evidence type="ECO:0000256" key="4">
    <source>
        <dbReference type="ARBA" id="ARBA00022475"/>
    </source>
</evidence>